<dbReference type="Proteomes" id="UP000186385">
    <property type="component" value="Unassembled WGS sequence"/>
</dbReference>
<dbReference type="PROSITE" id="PS51904">
    <property type="entry name" value="GLYCOSYL_HYDROL_F25_2"/>
    <property type="match status" value="1"/>
</dbReference>
<protein>
    <submittedName>
        <fullName evidence="3">Lyzozyme M1 (1,4-beta-N-acetylmuramidase), GH25 family</fullName>
    </submittedName>
</protein>
<sequence>MSVIIDVSHHQGEINWSAAGTEVDLAILRVQDGSRVVDRQYAANAAGCKRNLVPFGNYAFCRFVSVNDALTEARDFWARGDKDALFWVADVEVKTMNDMRAGTQAFIDELRRLGARKVGLYVGHHTHGAFEADKVRADFKWIPRYSLKQPAFPCDLWQYTDKGHVGGIKGSVDLNRINGDKPLEWFLGEAPRGPSSPLGEAAALALTVVERLLKKN</sequence>
<evidence type="ECO:0000313" key="4">
    <source>
        <dbReference type="Proteomes" id="UP000186385"/>
    </source>
</evidence>
<dbReference type="PANTHER" id="PTHR34135:SF1">
    <property type="entry name" value="GLYCOSYL HYDROLASE FAMILY 25"/>
    <property type="match status" value="1"/>
</dbReference>
<evidence type="ECO:0000313" key="3">
    <source>
        <dbReference type="EMBL" id="SIP87831.1"/>
    </source>
</evidence>
<gene>
    <name evidence="2" type="ORF">B1B05_00115</name>
    <name evidence="3" type="ORF">SAMN05443094_10124</name>
</gene>
<organism evidence="3 4">
    <name type="scientific">Domibacillus enclensis</name>
    <dbReference type="NCBI Taxonomy" id="1017273"/>
    <lineage>
        <taxon>Bacteria</taxon>
        <taxon>Bacillati</taxon>
        <taxon>Bacillota</taxon>
        <taxon>Bacilli</taxon>
        <taxon>Bacillales</taxon>
        <taxon>Bacillaceae</taxon>
        <taxon>Domibacillus</taxon>
    </lineage>
</organism>
<comment type="similarity">
    <text evidence="1">Belongs to the glycosyl hydrolase 25 family.</text>
</comment>
<reference evidence="2" key="3">
    <citation type="submission" date="2017-03" db="EMBL/GenBank/DDBJ databases">
        <authorList>
            <person name="Dastager S.G."/>
            <person name="Neurgaonkar P.S."/>
            <person name="Dharne M.S."/>
        </authorList>
    </citation>
    <scope>NUCLEOTIDE SEQUENCE</scope>
    <source>
        <strain evidence="2">DSM 25145</strain>
    </source>
</reference>
<dbReference type="EMBL" id="FTLX01000001">
    <property type="protein sequence ID" value="SIP87831.1"/>
    <property type="molecule type" value="Genomic_DNA"/>
</dbReference>
<dbReference type="Gene3D" id="3.20.20.80">
    <property type="entry name" value="Glycosidases"/>
    <property type="match status" value="1"/>
</dbReference>
<dbReference type="STRING" id="1017273.SAMN05443094_10124"/>
<dbReference type="Pfam" id="PF01183">
    <property type="entry name" value="Glyco_hydro_25"/>
    <property type="match status" value="1"/>
</dbReference>
<dbReference type="InterPro" id="IPR017853">
    <property type="entry name" value="GH"/>
</dbReference>
<dbReference type="PANTHER" id="PTHR34135">
    <property type="entry name" value="LYSOZYME"/>
    <property type="match status" value="1"/>
</dbReference>
<reference evidence="3 4" key="1">
    <citation type="submission" date="2017-01" db="EMBL/GenBank/DDBJ databases">
        <authorList>
            <person name="Mah S.A."/>
            <person name="Swanson W.J."/>
            <person name="Moy G.W."/>
            <person name="Vacquier V.D."/>
        </authorList>
    </citation>
    <scope>NUCLEOTIDE SEQUENCE [LARGE SCALE GENOMIC DNA]</scope>
    <source>
        <strain evidence="3 4">NIO-1016</strain>
    </source>
</reference>
<dbReference type="Proteomes" id="UP000215545">
    <property type="component" value="Unassembled WGS sequence"/>
</dbReference>
<dbReference type="EMBL" id="MWSK01000001">
    <property type="protein sequence ID" value="OXS79932.1"/>
    <property type="molecule type" value="Genomic_DNA"/>
</dbReference>
<reference evidence="5" key="2">
    <citation type="submission" date="2017-03" db="EMBL/GenBank/DDBJ databases">
        <title>Bacillus sp. V-88(T) DSM27956, whole genome shotgun sequencing project.</title>
        <authorList>
            <person name="Dastager S.G."/>
            <person name="Neurgaonkar P.S."/>
            <person name="Dharne M.S."/>
        </authorList>
    </citation>
    <scope>NUCLEOTIDE SEQUENCE [LARGE SCALE GENOMIC DNA]</scope>
    <source>
        <strain evidence="5">DSM 25145</strain>
    </source>
</reference>
<keyword evidence="5" id="KW-1185">Reference proteome</keyword>
<dbReference type="GO" id="GO:0009253">
    <property type="term" value="P:peptidoglycan catabolic process"/>
    <property type="evidence" value="ECO:0007669"/>
    <property type="project" value="InterPro"/>
</dbReference>
<name>A0A1N6N703_9BACI</name>
<dbReference type="GO" id="GO:0016052">
    <property type="term" value="P:carbohydrate catabolic process"/>
    <property type="evidence" value="ECO:0007669"/>
    <property type="project" value="TreeGrafter"/>
</dbReference>
<dbReference type="SUPFAM" id="SSF51445">
    <property type="entry name" value="(Trans)glycosidases"/>
    <property type="match status" value="1"/>
</dbReference>
<dbReference type="GO" id="GO:0016998">
    <property type="term" value="P:cell wall macromolecule catabolic process"/>
    <property type="evidence" value="ECO:0007669"/>
    <property type="project" value="InterPro"/>
</dbReference>
<proteinExistence type="inferred from homology"/>
<dbReference type="InterPro" id="IPR002053">
    <property type="entry name" value="Glyco_hydro_25"/>
</dbReference>
<accession>A0A1N6N703</accession>
<evidence type="ECO:0000313" key="5">
    <source>
        <dbReference type="Proteomes" id="UP000215545"/>
    </source>
</evidence>
<evidence type="ECO:0000313" key="2">
    <source>
        <dbReference type="EMBL" id="OXS79932.1"/>
    </source>
</evidence>
<dbReference type="OrthoDB" id="9802228at2"/>
<dbReference type="AlphaFoldDB" id="A0A1N6N703"/>
<dbReference type="GO" id="GO:0003796">
    <property type="term" value="F:lysozyme activity"/>
    <property type="evidence" value="ECO:0007669"/>
    <property type="project" value="InterPro"/>
</dbReference>
<evidence type="ECO:0000256" key="1">
    <source>
        <dbReference type="ARBA" id="ARBA00010646"/>
    </source>
</evidence>
<dbReference type="CDD" id="cd06523">
    <property type="entry name" value="GH25_PlyB-like"/>
    <property type="match status" value="1"/>
</dbReference>